<evidence type="ECO:0000256" key="1">
    <source>
        <dbReference type="SAM" id="Coils"/>
    </source>
</evidence>
<gene>
    <name evidence="2" type="ORF">QFZ34_002102</name>
</gene>
<reference evidence="2 3" key="1">
    <citation type="submission" date="2023-07" db="EMBL/GenBank/DDBJ databases">
        <title>Comparative genomics of wheat-associated soil bacteria to identify genetic determinants of phenazine resistance.</title>
        <authorList>
            <person name="Mouncey N."/>
        </authorList>
    </citation>
    <scope>NUCLEOTIDE SEQUENCE [LARGE SCALE GENOMIC DNA]</scope>
    <source>
        <strain evidence="2 3">W4I11</strain>
    </source>
</reference>
<name>A0ABU0S844_9HYPH</name>
<proteinExistence type="predicted"/>
<dbReference type="RefSeq" id="WP_307280274.1">
    <property type="nucleotide sequence ID" value="NZ_JAUSZT010000003.1"/>
</dbReference>
<organism evidence="2 3">
    <name type="scientific">Phyllobacterium ifriqiyense</name>
    <dbReference type="NCBI Taxonomy" id="314238"/>
    <lineage>
        <taxon>Bacteria</taxon>
        <taxon>Pseudomonadati</taxon>
        <taxon>Pseudomonadota</taxon>
        <taxon>Alphaproteobacteria</taxon>
        <taxon>Hyphomicrobiales</taxon>
        <taxon>Phyllobacteriaceae</taxon>
        <taxon>Phyllobacterium</taxon>
    </lineage>
</organism>
<keyword evidence="3" id="KW-1185">Reference proteome</keyword>
<evidence type="ECO:0000313" key="2">
    <source>
        <dbReference type="EMBL" id="MDQ0996920.1"/>
    </source>
</evidence>
<protein>
    <submittedName>
        <fullName evidence="2">Uncharacterized protein</fullName>
    </submittedName>
</protein>
<dbReference type="EMBL" id="JAUSZT010000003">
    <property type="protein sequence ID" value="MDQ0996920.1"/>
    <property type="molecule type" value="Genomic_DNA"/>
</dbReference>
<keyword evidence="1" id="KW-0175">Coiled coil</keyword>
<feature type="coiled-coil region" evidence="1">
    <location>
        <begin position="203"/>
        <end position="278"/>
    </location>
</feature>
<sequence>MTDTFTSIGAEASKIVNRWAWWQNALKGNFGPIHESHPEQGYYRTRSKGKPWEPVAIFYPEGSDELVAYRNGKEVDDIHSLWTWACRNPISFEAYEKALHGEGFDDEPKEALAPKNHNSVDADPMEALRIEYLGEKELAEQFLKSPIKTKADADKAAIWSKRLADIAKRATDQHKVEKQPALDETRRIDDKWRELKDEPKELSTKLKRHMDEYLREQDRIEQERQRKAREEADRIRREAEQAAAEASQAGDVAVANRAEALAQQAADAEREAQARNAAAGRTGAKVALRTFVSAQITDVEALLIALKDRPEITELVQSLANRAAKAGVSLPGMKIIEEKRAA</sequence>
<accession>A0ABU0S844</accession>
<comment type="caution">
    <text evidence="2">The sequence shown here is derived from an EMBL/GenBank/DDBJ whole genome shotgun (WGS) entry which is preliminary data.</text>
</comment>
<dbReference type="Proteomes" id="UP001237780">
    <property type="component" value="Unassembled WGS sequence"/>
</dbReference>
<evidence type="ECO:0000313" key="3">
    <source>
        <dbReference type="Proteomes" id="UP001237780"/>
    </source>
</evidence>